<dbReference type="Gene3D" id="3.40.50.1000">
    <property type="entry name" value="HAD superfamily/HAD-like"/>
    <property type="match status" value="1"/>
</dbReference>
<dbReference type="PANTHER" id="PTHR43316:SF3">
    <property type="entry name" value="HALOACID DEHALOGENASE, TYPE II (AFU_ORTHOLOGUE AFUA_2G07750)-RELATED"/>
    <property type="match status" value="1"/>
</dbReference>
<dbReference type="NCBIfam" id="TIGR01428">
    <property type="entry name" value="HAD_type_II"/>
    <property type="match status" value="1"/>
</dbReference>
<dbReference type="OrthoDB" id="5865007at2"/>
<dbReference type="Pfam" id="PF00702">
    <property type="entry name" value="Hydrolase"/>
    <property type="match status" value="1"/>
</dbReference>
<comment type="catalytic activity">
    <reaction evidence="3">
        <text>an (S)-2-haloacid + H2O = a (2R)-2-hydroxycarboxylate + a halide anion + H(+)</text>
        <dbReference type="Rhea" id="RHEA:11192"/>
        <dbReference type="ChEBI" id="CHEBI:15377"/>
        <dbReference type="ChEBI" id="CHEBI:15378"/>
        <dbReference type="ChEBI" id="CHEBI:16042"/>
        <dbReference type="ChEBI" id="CHEBI:58314"/>
        <dbReference type="ChEBI" id="CHEBI:137405"/>
        <dbReference type="EC" id="3.8.1.2"/>
    </reaction>
</comment>
<keyword evidence="2 3" id="KW-0378">Hydrolase</keyword>
<reference evidence="4 5" key="1">
    <citation type="submission" date="2018-08" db="EMBL/GenBank/DDBJ databases">
        <title>Genomic Encyclopedia of Type Strains, Phase III (KMG-III): the genomes of soil and plant-associated and newly described type strains.</title>
        <authorList>
            <person name="Whitman W."/>
        </authorList>
    </citation>
    <scope>NUCLEOTIDE SEQUENCE [LARGE SCALE GENOMIC DNA]</scope>
    <source>
        <strain evidence="4 5">CECT 7375</strain>
    </source>
</reference>
<evidence type="ECO:0000313" key="5">
    <source>
        <dbReference type="Proteomes" id="UP000256542"/>
    </source>
</evidence>
<dbReference type="Proteomes" id="UP000256542">
    <property type="component" value="Unassembled WGS sequence"/>
</dbReference>
<gene>
    <name evidence="4" type="ORF">DFP81_102118</name>
</gene>
<keyword evidence="5" id="KW-1185">Reference proteome</keyword>
<evidence type="ECO:0000313" key="4">
    <source>
        <dbReference type="EMBL" id="REG85585.1"/>
    </source>
</evidence>
<comment type="caution">
    <text evidence="4">The sequence shown here is derived from an EMBL/GenBank/DDBJ whole genome shotgun (WGS) entry which is preliminary data.</text>
</comment>
<evidence type="ECO:0000256" key="1">
    <source>
        <dbReference type="ARBA" id="ARBA00008106"/>
    </source>
</evidence>
<dbReference type="EC" id="3.8.1.2" evidence="3"/>
<sequence>MPVQTILFDINETVLDLNRLKPKFNHYFGSEDYMTTWFSMLLHSSTVCLVTTVHSDFKSLALTALKALAGRLDKSISDEGYQDILSTLAALPAHEDVKPAMDMLKLSGFRLVALSNSSTKLLNSQLSFAGLKDYFDDTISVEQANTFKPSKSAYLFALQQLQIAPSQARLVATHDWDTHGALSAGLKAAYINRSGAPYNSYYLMPDIVSNSMIEIAQQIMEKENRQP</sequence>
<dbReference type="InterPro" id="IPR006328">
    <property type="entry name" value="2-HAD"/>
</dbReference>
<dbReference type="InterPro" id="IPR036412">
    <property type="entry name" value="HAD-like_sf"/>
</dbReference>
<accession>A0A3E0DR27</accession>
<name>A0A3E0DR27_9GAMM</name>
<dbReference type="InterPro" id="IPR006439">
    <property type="entry name" value="HAD-SF_hydro_IA"/>
</dbReference>
<dbReference type="GO" id="GO:0018784">
    <property type="term" value="F:(S)-2-haloacid dehalogenase activity"/>
    <property type="evidence" value="ECO:0007669"/>
    <property type="project" value="UniProtKB-UniRule"/>
</dbReference>
<dbReference type="Gene3D" id="1.10.150.240">
    <property type="entry name" value="Putative phosphatase, domain 2"/>
    <property type="match status" value="1"/>
</dbReference>
<dbReference type="EMBL" id="QUNG01000002">
    <property type="protein sequence ID" value="REG85585.1"/>
    <property type="molecule type" value="Genomic_DNA"/>
</dbReference>
<comment type="similarity">
    <text evidence="1 3">Belongs to the HAD-like hydrolase superfamily. S-2-haloalkanoic acid dehalogenase family.</text>
</comment>
<organism evidence="4 5">
    <name type="scientific">Marinomonas pollencensis</name>
    <dbReference type="NCBI Taxonomy" id="491954"/>
    <lineage>
        <taxon>Bacteria</taxon>
        <taxon>Pseudomonadati</taxon>
        <taxon>Pseudomonadota</taxon>
        <taxon>Gammaproteobacteria</taxon>
        <taxon>Oceanospirillales</taxon>
        <taxon>Oceanospirillaceae</taxon>
        <taxon>Marinomonas</taxon>
    </lineage>
</organism>
<dbReference type="SFLD" id="SFLDG01129">
    <property type="entry name" value="C1.5:_HAD__Beta-PGM__Phosphata"/>
    <property type="match status" value="1"/>
</dbReference>
<proteinExistence type="inferred from homology"/>
<dbReference type="InterPro" id="IPR023198">
    <property type="entry name" value="PGP-like_dom2"/>
</dbReference>
<protein>
    <recommendedName>
        <fullName evidence="3">(S)-2-haloacid dehalogenase</fullName>
        <ecNumber evidence="3">3.8.1.2</ecNumber>
    </recommendedName>
    <alternativeName>
        <fullName evidence="3">2-haloalkanoic acid dehalogenase</fullName>
    </alternativeName>
    <alternativeName>
        <fullName evidence="3">Halocarboxylic acid halidohydrolase</fullName>
    </alternativeName>
    <alternativeName>
        <fullName evidence="3">L-2-haloacid dehalogenase</fullName>
    </alternativeName>
</protein>
<evidence type="ECO:0000256" key="3">
    <source>
        <dbReference type="RuleBase" id="RU368077"/>
    </source>
</evidence>
<dbReference type="SFLD" id="SFLDS00003">
    <property type="entry name" value="Haloacid_Dehalogenase"/>
    <property type="match status" value="1"/>
</dbReference>
<evidence type="ECO:0000256" key="2">
    <source>
        <dbReference type="ARBA" id="ARBA00022801"/>
    </source>
</evidence>
<dbReference type="PRINTS" id="PR00413">
    <property type="entry name" value="HADHALOGNASE"/>
</dbReference>
<dbReference type="RefSeq" id="WP_059021362.1">
    <property type="nucleotide sequence ID" value="NZ_QUNG01000002.1"/>
</dbReference>
<comment type="function">
    <text evidence="3">Catalyzes the hydrolytic dehalogenation of small (S)-2-haloalkanoic acids to yield the corresponding (R)-2-hydroxyalkanoic acids.</text>
</comment>
<dbReference type="SUPFAM" id="SSF56784">
    <property type="entry name" value="HAD-like"/>
    <property type="match status" value="1"/>
</dbReference>
<dbReference type="AlphaFoldDB" id="A0A3E0DR27"/>
<dbReference type="InterPro" id="IPR051540">
    <property type="entry name" value="S-2-haloacid_dehalogenase"/>
</dbReference>
<dbReference type="PANTHER" id="PTHR43316">
    <property type="entry name" value="HYDROLASE, HALOACID DELAHOGENASE-RELATED"/>
    <property type="match status" value="1"/>
</dbReference>
<dbReference type="InterPro" id="IPR023214">
    <property type="entry name" value="HAD_sf"/>
</dbReference>